<dbReference type="PANTHER" id="PTHR12715">
    <property type="entry name" value="TRANSPORTER, DRUG/METABOLITE EXPORTER FAMILY"/>
    <property type="match status" value="1"/>
</dbReference>
<reference evidence="5 6" key="1">
    <citation type="submission" date="2019-06" db="EMBL/GenBank/DDBJ databases">
        <authorList>
            <person name="Li F."/>
        </authorList>
    </citation>
    <scope>NUCLEOTIDE SEQUENCE [LARGE SCALE GENOMIC DNA]</scope>
    <source>
        <strain evidence="5 6">10F1D-1</strain>
    </source>
</reference>
<accession>A0A506Y3K0</accession>
<dbReference type="EMBL" id="VHQG01000002">
    <property type="protein sequence ID" value="TPW76542.1"/>
    <property type="molecule type" value="Genomic_DNA"/>
</dbReference>
<comment type="similarity">
    <text evidence="1">Belongs to the EamA transporter family.</text>
</comment>
<feature type="transmembrane region" description="Helical" evidence="3">
    <location>
        <begin position="119"/>
        <end position="139"/>
    </location>
</feature>
<protein>
    <submittedName>
        <fullName evidence="5">EamA family transporter</fullName>
    </submittedName>
</protein>
<evidence type="ECO:0000256" key="3">
    <source>
        <dbReference type="SAM" id="Phobius"/>
    </source>
</evidence>
<dbReference type="Gene3D" id="1.10.3730.20">
    <property type="match status" value="1"/>
</dbReference>
<feature type="compositionally biased region" description="Low complexity" evidence="2">
    <location>
        <begin position="293"/>
        <end position="306"/>
    </location>
</feature>
<dbReference type="SUPFAM" id="SSF103481">
    <property type="entry name" value="Multidrug resistance efflux transporter EmrE"/>
    <property type="match status" value="2"/>
</dbReference>
<dbReference type="AlphaFoldDB" id="A0A506Y3K0"/>
<evidence type="ECO:0000313" key="6">
    <source>
        <dbReference type="Proteomes" id="UP000316252"/>
    </source>
</evidence>
<keyword evidence="3" id="KW-0812">Transmembrane</keyword>
<dbReference type="InterPro" id="IPR052756">
    <property type="entry name" value="Alkyne_AA_exporter"/>
</dbReference>
<dbReference type="InterPro" id="IPR000620">
    <property type="entry name" value="EamA_dom"/>
</dbReference>
<keyword evidence="3" id="KW-0472">Membrane</keyword>
<evidence type="ECO:0000313" key="5">
    <source>
        <dbReference type="EMBL" id="TPW76542.1"/>
    </source>
</evidence>
<dbReference type="Proteomes" id="UP000316252">
    <property type="component" value="Unassembled WGS sequence"/>
</dbReference>
<sequence>MLLAGAIVFTVLAWASAFLVIRGVAPHLAPGGLAFGRLVVGALALVVLFAISRRWVTPTAREWMLLLGYGVLWFGLYNVALNTAETTLDAGTTAMIVNVGPILIALGGGLIFHEGISRWLAIGFVVSFAGIVLIGVASGAHFGDLGGMLWCLVAAVTYAAGVLTQKPTLRRLPGIQVTLLGALIGAVVTSPFAPQLVGDLGRVAHDTPQSLSPVVLGIVYLGVVPTALAFTTWAYALGRVPASRLGISTYVVPPIAVLLGWAVFGEVPAPLALVGGVICLAGVALSRRRGRPRGAAAPAPSAVVAGERAPVSEAADAPVGAERRDLSE</sequence>
<name>A0A506Y3K0_9MICO</name>
<dbReference type="InterPro" id="IPR037185">
    <property type="entry name" value="EmrE-like"/>
</dbReference>
<feature type="region of interest" description="Disordered" evidence="2">
    <location>
        <begin position="292"/>
        <end position="328"/>
    </location>
</feature>
<feature type="transmembrane region" description="Helical" evidence="3">
    <location>
        <begin position="145"/>
        <end position="163"/>
    </location>
</feature>
<feature type="domain" description="EamA" evidence="4">
    <location>
        <begin position="7"/>
        <end position="134"/>
    </location>
</feature>
<feature type="transmembrane region" description="Helical" evidence="3">
    <location>
        <begin position="33"/>
        <end position="51"/>
    </location>
</feature>
<feature type="transmembrane region" description="Helical" evidence="3">
    <location>
        <begin position="63"/>
        <end position="81"/>
    </location>
</feature>
<dbReference type="Pfam" id="PF00892">
    <property type="entry name" value="EamA"/>
    <property type="match status" value="2"/>
</dbReference>
<gene>
    <name evidence="5" type="ORF">FJ657_05885</name>
</gene>
<feature type="transmembrane region" description="Helical" evidence="3">
    <location>
        <begin position="175"/>
        <end position="194"/>
    </location>
</feature>
<keyword evidence="3" id="KW-1133">Transmembrane helix</keyword>
<evidence type="ECO:0000256" key="2">
    <source>
        <dbReference type="SAM" id="MobiDB-lite"/>
    </source>
</evidence>
<feature type="transmembrane region" description="Helical" evidence="3">
    <location>
        <begin position="269"/>
        <end position="286"/>
    </location>
</feature>
<dbReference type="GO" id="GO:0016020">
    <property type="term" value="C:membrane"/>
    <property type="evidence" value="ECO:0007669"/>
    <property type="project" value="InterPro"/>
</dbReference>
<organism evidence="5 6">
    <name type="scientific">Schumannella soli</name>
    <dbReference type="NCBI Taxonomy" id="2590779"/>
    <lineage>
        <taxon>Bacteria</taxon>
        <taxon>Bacillati</taxon>
        <taxon>Actinomycetota</taxon>
        <taxon>Actinomycetes</taxon>
        <taxon>Micrococcales</taxon>
        <taxon>Microbacteriaceae</taxon>
        <taxon>Schumannella</taxon>
    </lineage>
</organism>
<comment type="caution">
    <text evidence="5">The sequence shown here is derived from an EMBL/GenBank/DDBJ whole genome shotgun (WGS) entry which is preliminary data.</text>
</comment>
<dbReference type="PANTHER" id="PTHR12715:SF4">
    <property type="entry name" value="EAMA DOMAIN-CONTAINING PROTEIN"/>
    <property type="match status" value="1"/>
</dbReference>
<evidence type="ECO:0000259" key="4">
    <source>
        <dbReference type="Pfam" id="PF00892"/>
    </source>
</evidence>
<feature type="transmembrane region" description="Helical" evidence="3">
    <location>
        <begin position="93"/>
        <end position="112"/>
    </location>
</feature>
<dbReference type="OrthoDB" id="3744378at2"/>
<feature type="transmembrane region" description="Helical" evidence="3">
    <location>
        <begin position="245"/>
        <end position="263"/>
    </location>
</feature>
<evidence type="ECO:0000256" key="1">
    <source>
        <dbReference type="ARBA" id="ARBA00007362"/>
    </source>
</evidence>
<keyword evidence="6" id="KW-1185">Reference proteome</keyword>
<feature type="domain" description="EamA" evidence="4">
    <location>
        <begin position="147"/>
        <end position="286"/>
    </location>
</feature>
<proteinExistence type="inferred from homology"/>
<feature type="transmembrane region" description="Helical" evidence="3">
    <location>
        <begin position="214"/>
        <end position="238"/>
    </location>
</feature>